<evidence type="ECO:0000259" key="1">
    <source>
        <dbReference type="SMART" id="SM00858"/>
    </source>
</evidence>
<name>A0AAC9MWT2_9PSEU</name>
<gene>
    <name evidence="2" type="ORF">TL08_03255</name>
</gene>
<feature type="domain" description="SAF" evidence="1">
    <location>
        <begin position="57"/>
        <end position="119"/>
    </location>
</feature>
<keyword evidence="3" id="KW-1185">Reference proteome</keyword>
<protein>
    <recommendedName>
        <fullName evidence="1">SAF domain-containing protein</fullName>
    </recommendedName>
</protein>
<reference evidence="3" key="1">
    <citation type="submission" date="2016-03" db="EMBL/GenBank/DDBJ databases">
        <title>Complete genome sequence of the type strain Actinoalloteichus hymeniacidonis DSM 45092.</title>
        <authorList>
            <person name="Schaffert L."/>
            <person name="Albersmeier A."/>
            <person name="Winkler A."/>
            <person name="Kalinowski J."/>
            <person name="Zotchev S."/>
            <person name="Ruckert C."/>
        </authorList>
    </citation>
    <scope>NUCLEOTIDE SEQUENCE [LARGE SCALE GENOMIC DNA]</scope>
    <source>
        <strain evidence="3">HPA177(T) (DSM 45092(T))</strain>
    </source>
</reference>
<dbReference type="InterPro" id="IPR013974">
    <property type="entry name" value="SAF"/>
</dbReference>
<organism evidence="2 3">
    <name type="scientific">Actinoalloteichus hymeniacidonis</name>
    <dbReference type="NCBI Taxonomy" id="340345"/>
    <lineage>
        <taxon>Bacteria</taxon>
        <taxon>Bacillati</taxon>
        <taxon>Actinomycetota</taxon>
        <taxon>Actinomycetes</taxon>
        <taxon>Pseudonocardiales</taxon>
        <taxon>Pseudonocardiaceae</taxon>
        <taxon>Actinoalloteichus</taxon>
    </lineage>
</organism>
<evidence type="ECO:0000313" key="2">
    <source>
        <dbReference type="EMBL" id="AOS61484.1"/>
    </source>
</evidence>
<accession>A0AAC9MWT2</accession>
<dbReference type="RefSeq" id="WP_084642469.1">
    <property type="nucleotide sequence ID" value="NZ_CP014859.1"/>
</dbReference>
<dbReference type="CDD" id="cd11614">
    <property type="entry name" value="SAF_CpaB_FlgA_like"/>
    <property type="match status" value="1"/>
</dbReference>
<dbReference type="EMBL" id="CP014859">
    <property type="protein sequence ID" value="AOS61484.1"/>
    <property type="molecule type" value="Genomic_DNA"/>
</dbReference>
<dbReference type="Pfam" id="PF08666">
    <property type="entry name" value="SAF"/>
    <property type="match status" value="1"/>
</dbReference>
<dbReference type="AlphaFoldDB" id="A0AAC9MWT2"/>
<dbReference type="Proteomes" id="UP000095210">
    <property type="component" value="Chromosome"/>
</dbReference>
<evidence type="ECO:0000313" key="3">
    <source>
        <dbReference type="Proteomes" id="UP000095210"/>
    </source>
</evidence>
<proteinExistence type="predicted"/>
<dbReference type="KEGG" id="ahm:TL08_03255"/>
<dbReference type="SMART" id="SM00858">
    <property type="entry name" value="SAF"/>
    <property type="match status" value="1"/>
</dbReference>
<sequence>MASGRLSPALRDRLRSLIPGSRWVRVVLLRRFLAVTLVTLACALALLESRPDEQATVPALFATRDLAPGAVLRDADVRPGRLPEGAAPNGLLAEPTDIVGKVLAGGARRGEALTDVRIVGRQLTTLTVGTHSASAVGIRLADGELAELLHPGKRVDVVSIDPDLGEGAVLAEDAVVVSVRPHEPGDNSRLIVVALPGDIAPEVASASLVNDMTITLG</sequence>